<dbReference type="EMBL" id="CP016379">
    <property type="protein sequence ID" value="AZR74511.1"/>
    <property type="molecule type" value="Genomic_DNA"/>
</dbReference>
<gene>
    <name evidence="1" type="ORF">BBF96_14620</name>
</gene>
<protein>
    <recommendedName>
        <fullName evidence="3">HTH cro/C1-type domain-containing protein</fullName>
    </recommendedName>
</protein>
<evidence type="ECO:0000313" key="2">
    <source>
        <dbReference type="Proteomes" id="UP000267250"/>
    </source>
</evidence>
<name>A0A3Q9HSC1_9FIRM</name>
<proteinExistence type="predicted"/>
<evidence type="ECO:0008006" key="3">
    <source>
        <dbReference type="Google" id="ProtNLM"/>
    </source>
</evidence>
<accession>A0A3Q9HSC1</accession>
<dbReference type="AlphaFoldDB" id="A0A3Q9HSC1"/>
<dbReference type="Gene3D" id="1.10.260.40">
    <property type="entry name" value="lambda repressor-like DNA-binding domains"/>
    <property type="match status" value="1"/>
</dbReference>
<dbReference type="GO" id="GO:0003677">
    <property type="term" value="F:DNA binding"/>
    <property type="evidence" value="ECO:0007669"/>
    <property type="project" value="InterPro"/>
</dbReference>
<dbReference type="SUPFAM" id="SSF47413">
    <property type="entry name" value="lambda repressor-like DNA-binding domains"/>
    <property type="match status" value="1"/>
</dbReference>
<dbReference type="KEGG" id="aft:BBF96_14620"/>
<dbReference type="InterPro" id="IPR010982">
    <property type="entry name" value="Lambda_DNA-bd_dom_sf"/>
</dbReference>
<dbReference type="Proteomes" id="UP000267250">
    <property type="component" value="Chromosome"/>
</dbReference>
<keyword evidence="2" id="KW-1185">Reference proteome</keyword>
<dbReference type="OrthoDB" id="9812495at2"/>
<reference evidence="1 2" key="1">
    <citation type="submission" date="2016-07" db="EMBL/GenBank/DDBJ databases">
        <title>Genome and transcriptome analysis of iron-reducing fermentative bacteria Anoxybacter fermentans.</title>
        <authorList>
            <person name="Zeng X."/>
            <person name="Shao Z."/>
        </authorList>
    </citation>
    <scope>NUCLEOTIDE SEQUENCE [LARGE SCALE GENOMIC DNA]</scope>
    <source>
        <strain evidence="1 2">DY22613</strain>
    </source>
</reference>
<dbReference type="RefSeq" id="WP_127017869.1">
    <property type="nucleotide sequence ID" value="NZ_CP016379.1"/>
</dbReference>
<sequence length="69" mass="8467">MKVNLEKLKNFLEERGWNEVIFARKMDLDYSYVYRVMRGQRGVGIKFLTRLIKLCDQNKLNFRDFIYLE</sequence>
<organism evidence="1 2">
    <name type="scientific">Anoxybacter fermentans</name>
    <dbReference type="NCBI Taxonomy" id="1323375"/>
    <lineage>
        <taxon>Bacteria</taxon>
        <taxon>Bacillati</taxon>
        <taxon>Bacillota</taxon>
        <taxon>Clostridia</taxon>
        <taxon>Halanaerobiales</taxon>
        <taxon>Anoxybacter</taxon>
    </lineage>
</organism>
<evidence type="ECO:0000313" key="1">
    <source>
        <dbReference type="EMBL" id="AZR74511.1"/>
    </source>
</evidence>